<dbReference type="PANTHER" id="PTHR11081:SF75">
    <property type="entry name" value="ENDONUCLEASE, PUTATIVE (AFU_ORTHOLOGUE AFUA_3G13260)-RELATED"/>
    <property type="match status" value="1"/>
</dbReference>
<dbReference type="Pfam" id="PF00867">
    <property type="entry name" value="XPG_I"/>
    <property type="match status" value="1"/>
</dbReference>
<evidence type="ECO:0000259" key="1">
    <source>
        <dbReference type="SMART" id="SM00484"/>
    </source>
</evidence>
<comment type="caution">
    <text evidence="2">The sequence shown here is derived from an EMBL/GenBank/DDBJ whole genome shotgun (WGS) entry which is preliminary data.</text>
</comment>
<accession>A0AA39JD88</accession>
<dbReference type="GO" id="GO:0006974">
    <property type="term" value="P:DNA damage response"/>
    <property type="evidence" value="ECO:0007669"/>
    <property type="project" value="UniProtKB-ARBA"/>
</dbReference>
<dbReference type="InterPro" id="IPR029060">
    <property type="entry name" value="PIN-like_dom_sf"/>
</dbReference>
<dbReference type="AlphaFoldDB" id="A0AA39JD88"/>
<dbReference type="GeneID" id="85353871"/>
<evidence type="ECO:0000313" key="2">
    <source>
        <dbReference type="EMBL" id="KAK0440483.1"/>
    </source>
</evidence>
<dbReference type="Gene3D" id="3.40.50.1010">
    <property type="entry name" value="5'-nuclease"/>
    <property type="match status" value="1"/>
</dbReference>
<dbReference type="Proteomes" id="UP001175211">
    <property type="component" value="Unassembled WGS sequence"/>
</dbReference>
<evidence type="ECO:0000313" key="3">
    <source>
        <dbReference type="Proteomes" id="UP001175211"/>
    </source>
</evidence>
<sequence length="457" mass="50606">MGVKGRWTLLNPVESVSLVDWSAQKITTGTWMDVCHKVPSWADKESSTGFAIQATGMPFSSPSHTFIHVQWSRIWFSVLGGEAEAELAMLSDLGQIDAVMSEDFDTMVFSAQRVVRIKEESDSEYLIEEHEVRSQFSHNNLVMIALLAGGDYNVSIGEQLFDAFKASGIDNYAAVASMWCQDLCTMLEKQGAGHLHSQHHSLASHIPLDFPKVSVLLQYIHPVMSQSNGLENLPAAPSLCQPNIPLLAKLCEELFVWGHSAGIIQNFSNHVFPGLATRELLQDLYKRWGLMHADDTSISQHTMISKAILTQITSAINGIYDTDITSKKLDQFAKKREVHIWLSCVLALHARPNILDHQMLKTGGKHKALKPHIEQVRCHNIELEPSLVQPVASTSANVLNASQDSAELNRSVSVLEISSDESGKEMTGRAPIVNTFSLSRSDSKEVPETRRISQVSD</sequence>
<dbReference type="PANTHER" id="PTHR11081">
    <property type="entry name" value="FLAP ENDONUCLEASE FAMILY MEMBER"/>
    <property type="match status" value="1"/>
</dbReference>
<organism evidence="2 3">
    <name type="scientific">Armillaria tabescens</name>
    <name type="common">Ringless honey mushroom</name>
    <name type="synonym">Agaricus tabescens</name>
    <dbReference type="NCBI Taxonomy" id="1929756"/>
    <lineage>
        <taxon>Eukaryota</taxon>
        <taxon>Fungi</taxon>
        <taxon>Dikarya</taxon>
        <taxon>Basidiomycota</taxon>
        <taxon>Agaricomycotina</taxon>
        <taxon>Agaricomycetes</taxon>
        <taxon>Agaricomycetidae</taxon>
        <taxon>Agaricales</taxon>
        <taxon>Marasmiineae</taxon>
        <taxon>Physalacriaceae</taxon>
        <taxon>Desarmillaria</taxon>
    </lineage>
</organism>
<proteinExistence type="predicted"/>
<dbReference type="GO" id="GO:0017108">
    <property type="term" value="F:5'-flap endonuclease activity"/>
    <property type="evidence" value="ECO:0007669"/>
    <property type="project" value="TreeGrafter"/>
</dbReference>
<dbReference type="EMBL" id="JAUEPS010000076">
    <property type="protein sequence ID" value="KAK0440483.1"/>
    <property type="molecule type" value="Genomic_DNA"/>
</dbReference>
<dbReference type="SMART" id="SM00484">
    <property type="entry name" value="XPGI"/>
    <property type="match status" value="1"/>
</dbReference>
<gene>
    <name evidence="2" type="ORF">EV420DRAFT_1485946</name>
</gene>
<feature type="domain" description="XPG-I" evidence="1">
    <location>
        <begin position="77"/>
        <end position="138"/>
    </location>
</feature>
<name>A0AA39JD88_ARMTA</name>
<dbReference type="InterPro" id="IPR006084">
    <property type="entry name" value="XPG/Rad2"/>
</dbReference>
<dbReference type="PRINTS" id="PR00853">
    <property type="entry name" value="XPGRADSUPER"/>
</dbReference>
<dbReference type="InterPro" id="IPR006086">
    <property type="entry name" value="XPG-I_dom"/>
</dbReference>
<reference evidence="2" key="1">
    <citation type="submission" date="2023-06" db="EMBL/GenBank/DDBJ databases">
        <authorList>
            <consortium name="Lawrence Berkeley National Laboratory"/>
            <person name="Ahrendt S."/>
            <person name="Sahu N."/>
            <person name="Indic B."/>
            <person name="Wong-Bajracharya J."/>
            <person name="Merenyi Z."/>
            <person name="Ke H.-M."/>
            <person name="Monk M."/>
            <person name="Kocsube S."/>
            <person name="Drula E."/>
            <person name="Lipzen A."/>
            <person name="Balint B."/>
            <person name="Henrissat B."/>
            <person name="Andreopoulos B."/>
            <person name="Martin F.M."/>
            <person name="Harder C.B."/>
            <person name="Rigling D."/>
            <person name="Ford K.L."/>
            <person name="Foster G.D."/>
            <person name="Pangilinan J."/>
            <person name="Papanicolaou A."/>
            <person name="Barry K."/>
            <person name="LaButti K."/>
            <person name="Viragh M."/>
            <person name="Koriabine M."/>
            <person name="Yan M."/>
            <person name="Riley R."/>
            <person name="Champramary S."/>
            <person name="Plett K.L."/>
            <person name="Tsai I.J."/>
            <person name="Slot J."/>
            <person name="Sipos G."/>
            <person name="Plett J."/>
            <person name="Nagy L.G."/>
            <person name="Grigoriev I.V."/>
        </authorList>
    </citation>
    <scope>NUCLEOTIDE SEQUENCE</scope>
    <source>
        <strain evidence="2">CCBAS 213</strain>
    </source>
</reference>
<dbReference type="RefSeq" id="XP_060323644.1">
    <property type="nucleotide sequence ID" value="XM_060470323.1"/>
</dbReference>
<keyword evidence="3" id="KW-1185">Reference proteome</keyword>
<dbReference type="SUPFAM" id="SSF88723">
    <property type="entry name" value="PIN domain-like"/>
    <property type="match status" value="1"/>
</dbReference>
<protein>
    <recommendedName>
        <fullName evidence="1">XPG-I domain-containing protein</fullName>
    </recommendedName>
</protein>